<accession>A0A6F8STW6</accession>
<dbReference type="InterPro" id="IPR012709">
    <property type="entry name" value="PrpF"/>
</dbReference>
<comment type="similarity">
    <text evidence="1">Belongs to the PrpF family.</text>
</comment>
<dbReference type="PANTHER" id="PTHR43709">
    <property type="entry name" value="ACONITATE ISOMERASE-RELATED"/>
    <property type="match status" value="1"/>
</dbReference>
<evidence type="ECO:0000256" key="1">
    <source>
        <dbReference type="ARBA" id="ARBA00007673"/>
    </source>
</evidence>
<dbReference type="NCBIfam" id="TIGR02334">
    <property type="entry name" value="prpF"/>
    <property type="match status" value="1"/>
</dbReference>
<evidence type="ECO:0000256" key="2">
    <source>
        <dbReference type="ARBA" id="ARBA00023235"/>
    </source>
</evidence>
<reference evidence="3 4" key="1">
    <citation type="submission" date="2020-02" db="EMBL/GenBank/DDBJ databases">
        <title>Complete Genome Sequence of Halomonas meridiana strain BAA-801, Isolated from Deep Sea Thermal Vent.</title>
        <authorList>
            <person name="Takahashi Y."/>
            <person name="Takahashi H."/>
            <person name="Galipon J."/>
            <person name="Arakawa K."/>
        </authorList>
    </citation>
    <scope>NUCLEOTIDE SEQUENCE [LARGE SCALE GENOMIC DNA]</scope>
    <source>
        <strain evidence="3 4">Slthf1</strain>
    </source>
</reference>
<dbReference type="GO" id="GO:0016853">
    <property type="term" value="F:isomerase activity"/>
    <property type="evidence" value="ECO:0007669"/>
    <property type="project" value="UniProtKB-KW"/>
</dbReference>
<dbReference type="RefSeq" id="WP_172416047.1">
    <property type="nucleotide sequence ID" value="NZ_AP022821.1"/>
</dbReference>
<dbReference type="Proteomes" id="UP000503197">
    <property type="component" value="Chromosome"/>
</dbReference>
<dbReference type="SUPFAM" id="SSF54506">
    <property type="entry name" value="Diaminopimelate epimerase-like"/>
    <property type="match status" value="2"/>
</dbReference>
<dbReference type="FunFam" id="3.10.310.10:FF:000018">
    <property type="entry name" value="2-methylaconitate cis-trans isomerase"/>
    <property type="match status" value="1"/>
</dbReference>
<evidence type="ECO:0000313" key="4">
    <source>
        <dbReference type="Proteomes" id="UP000503197"/>
    </source>
</evidence>
<sequence length="392" mass="41041">MAHQAQMRIPATYMRGGTSKGVFFTLSDLPTAAQVPGEARDKLLLRVIGSPDPYEKQIDGMGGATSSTSKTVILSKSDSPDHDVDYLFGQVSIDKPFVDWSGNCGNLSAAVGPYAIANGLVDPAKVPRNGIAEVRIWQVNIQKTIVAQVPMAEGEVQETGDFELDGVTFPAAEIPVAFIDPADGEGAIFPTGNVVDDLEVPGVGVLKATLINAGIPTVFVNAEALGYTGCELQEAINGDAKALEMFETIRAYGAVRMGLINHVEEAASRQHTPKVAFVAPAASYMASSGKAVNAEDIDLVVRALSMGKLHHAMMGTAAVAIGAAAAIQGTLVNLAAGGIEREAVTFGHPSGSLRVGAKASLFDGRWQIDQAVMSRSARVLMEGRVRVPGDTI</sequence>
<keyword evidence="2" id="KW-0413">Isomerase</keyword>
<proteinExistence type="inferred from homology"/>
<evidence type="ECO:0000313" key="3">
    <source>
        <dbReference type="EMBL" id="BCA91387.1"/>
    </source>
</evidence>
<dbReference type="PANTHER" id="PTHR43709:SF2">
    <property type="entry name" value="DUF453 DOMAIN PROTEIN (AFU_ORTHOLOGUE AFUA_6G00360)"/>
    <property type="match status" value="1"/>
</dbReference>
<dbReference type="Pfam" id="PF04303">
    <property type="entry name" value="PrpF"/>
    <property type="match status" value="1"/>
</dbReference>
<dbReference type="Gene3D" id="3.10.310.10">
    <property type="entry name" value="Diaminopimelate Epimerase, Chain A, domain 1"/>
    <property type="match status" value="2"/>
</dbReference>
<name>A0A6F8STW6_9GAMM</name>
<dbReference type="GO" id="GO:0019629">
    <property type="term" value="P:propionate catabolic process, 2-methylcitrate cycle"/>
    <property type="evidence" value="ECO:0007669"/>
    <property type="project" value="InterPro"/>
</dbReference>
<organism evidence="3 4">
    <name type="scientific">Vreelandella aquamarina</name>
    <dbReference type="NCBI Taxonomy" id="77097"/>
    <lineage>
        <taxon>Bacteria</taxon>
        <taxon>Pseudomonadati</taxon>
        <taxon>Pseudomonadota</taxon>
        <taxon>Gammaproteobacteria</taxon>
        <taxon>Oceanospirillales</taxon>
        <taxon>Halomonadaceae</taxon>
        <taxon>Vreelandella</taxon>
    </lineage>
</organism>
<dbReference type="AlphaFoldDB" id="A0A6F8STW6"/>
<dbReference type="InterPro" id="IPR007400">
    <property type="entry name" value="PrpF-like"/>
</dbReference>
<protein>
    <submittedName>
        <fullName evidence="3">Methylaconitate Delta-isomerase PrpF</fullName>
    </submittedName>
</protein>
<dbReference type="EMBL" id="AP022821">
    <property type="protein sequence ID" value="BCA91387.1"/>
    <property type="molecule type" value="Genomic_DNA"/>
</dbReference>
<gene>
    <name evidence="3" type="ORF">HMSLTHF_11620</name>
</gene>